<dbReference type="OrthoDB" id="880459at2"/>
<accession>A0A448NQ28</accession>
<evidence type="ECO:0000313" key="3">
    <source>
        <dbReference type="EMBL" id="VEH98610.1"/>
    </source>
</evidence>
<dbReference type="Pfam" id="PF03724">
    <property type="entry name" value="META"/>
    <property type="match status" value="2"/>
</dbReference>
<keyword evidence="1" id="KW-0732">Signal</keyword>
<dbReference type="PROSITE" id="PS51257">
    <property type="entry name" value="PROKAR_LIPOPROTEIN"/>
    <property type="match status" value="1"/>
</dbReference>
<evidence type="ECO:0000256" key="1">
    <source>
        <dbReference type="SAM" id="SignalP"/>
    </source>
</evidence>
<dbReference type="KEGG" id="cant:NCTC13489_01053"/>
<feature type="domain" description="DUF306" evidence="2">
    <location>
        <begin position="144"/>
        <end position="251"/>
    </location>
</feature>
<reference evidence="3 4" key="1">
    <citation type="submission" date="2018-12" db="EMBL/GenBank/DDBJ databases">
        <authorList>
            <consortium name="Pathogen Informatics"/>
        </authorList>
    </citation>
    <scope>NUCLEOTIDE SEQUENCE [LARGE SCALE GENOMIC DNA]</scope>
    <source>
        <strain evidence="3 4">NCTC13489</strain>
    </source>
</reference>
<dbReference type="InterPro" id="IPR005184">
    <property type="entry name" value="DUF306_Meta_HslJ"/>
</dbReference>
<evidence type="ECO:0000313" key="4">
    <source>
        <dbReference type="Proteomes" id="UP000270036"/>
    </source>
</evidence>
<feature type="domain" description="DUF306" evidence="2">
    <location>
        <begin position="28"/>
        <end position="134"/>
    </location>
</feature>
<evidence type="ECO:0000259" key="2">
    <source>
        <dbReference type="Pfam" id="PF03724"/>
    </source>
</evidence>
<dbReference type="Gene3D" id="2.40.128.270">
    <property type="match status" value="2"/>
</dbReference>
<dbReference type="InterPro" id="IPR038670">
    <property type="entry name" value="HslJ-like_sf"/>
</dbReference>
<gene>
    <name evidence="3" type="ORF">NCTC13489_01053</name>
</gene>
<dbReference type="PANTHER" id="PTHR35535">
    <property type="entry name" value="HEAT SHOCK PROTEIN HSLJ"/>
    <property type="match status" value="1"/>
</dbReference>
<dbReference type="PANTHER" id="PTHR35535:SF1">
    <property type="entry name" value="HEAT SHOCK PROTEIN HSLJ"/>
    <property type="match status" value="1"/>
</dbReference>
<proteinExistence type="predicted"/>
<name>A0A448NQ28_9FLAO</name>
<dbReference type="EMBL" id="LR134441">
    <property type="protein sequence ID" value="VEH98610.1"/>
    <property type="molecule type" value="Genomic_DNA"/>
</dbReference>
<dbReference type="RefSeq" id="WP_051803807.1">
    <property type="nucleotide sequence ID" value="NZ_FOIX01000003.1"/>
</dbReference>
<feature type="chain" id="PRO_5019045044" evidence="1">
    <location>
        <begin position="18"/>
        <end position="254"/>
    </location>
</feature>
<sequence>MKTVLALALAAIVTSCAPVSNTVTPTAETINKKWELISLEGREITTSKPVFIDFDANNKITGFAGCNTLNGNYMVKNGTQINFTQVASTRMMCAPYDMNVEKEVMDVLKTADNFTLNNGQLMLNVGRRAPLAVFAEMSKDPALNTYWSLKELNGKKVTMVPNQEKEQGFMLRSGGKITGFAGCNSFSGNYTLSGKNTITFNPNMAMTKMACPDVKLNEQTFANIFKNANNYQVKDKMLILKDAGNKVFAVFETN</sequence>
<protein>
    <submittedName>
        <fullName evidence="3">Heat-inducible protein</fullName>
    </submittedName>
</protein>
<organism evidence="3 4">
    <name type="scientific">Kaistella antarctica</name>
    <dbReference type="NCBI Taxonomy" id="266748"/>
    <lineage>
        <taxon>Bacteria</taxon>
        <taxon>Pseudomonadati</taxon>
        <taxon>Bacteroidota</taxon>
        <taxon>Flavobacteriia</taxon>
        <taxon>Flavobacteriales</taxon>
        <taxon>Weeksellaceae</taxon>
        <taxon>Chryseobacterium group</taxon>
        <taxon>Kaistella</taxon>
    </lineage>
</organism>
<dbReference type="InterPro" id="IPR053147">
    <property type="entry name" value="Hsp_HslJ-like"/>
</dbReference>
<dbReference type="Proteomes" id="UP000270036">
    <property type="component" value="Chromosome"/>
</dbReference>
<feature type="signal peptide" evidence="1">
    <location>
        <begin position="1"/>
        <end position="17"/>
    </location>
</feature>
<dbReference type="AlphaFoldDB" id="A0A448NQ28"/>